<dbReference type="InterPro" id="IPR039431">
    <property type="entry name" value="Vta1/CALS_N"/>
</dbReference>
<reference evidence="13" key="1">
    <citation type="submission" date="2020-01" db="EMBL/GenBank/DDBJ databases">
        <title>Draft genome sequence of the Termite Coptotermes fromosanus.</title>
        <authorList>
            <person name="Itakura S."/>
            <person name="Yosikawa Y."/>
            <person name="Umezawa K."/>
        </authorList>
    </citation>
    <scope>NUCLEOTIDE SEQUENCE [LARGE SCALE GENOMIC DNA]</scope>
</reference>
<dbReference type="PANTHER" id="PTHR46009">
    <property type="entry name" value="VACUOLAR PROTEIN SORTING-ASSOCIATED PROTEIN VTA1 HOMOLOG"/>
    <property type="match status" value="1"/>
</dbReference>
<dbReference type="GO" id="GO:0010008">
    <property type="term" value="C:endosome membrane"/>
    <property type="evidence" value="ECO:0007669"/>
    <property type="project" value="UniProtKB-SubCell"/>
</dbReference>
<evidence type="ECO:0000313" key="13">
    <source>
        <dbReference type="Proteomes" id="UP000502823"/>
    </source>
</evidence>
<feature type="region of interest" description="Disordered" evidence="9">
    <location>
        <begin position="157"/>
        <end position="285"/>
    </location>
</feature>
<comment type="similarity">
    <text evidence="3">Belongs to the VTA1 family.</text>
</comment>
<evidence type="ECO:0000256" key="4">
    <source>
        <dbReference type="ARBA" id="ARBA00022448"/>
    </source>
</evidence>
<name>A0A6L2PDB1_COPFO</name>
<proteinExistence type="inferred from homology"/>
<dbReference type="OrthoDB" id="391137at2759"/>
<dbReference type="FunCoup" id="A0A6L2PDB1">
    <property type="interactions" value="1761"/>
</dbReference>
<dbReference type="InParanoid" id="A0A6L2PDB1"/>
<dbReference type="Gene3D" id="1.25.40.270">
    <property type="entry name" value="Vacuolar protein sorting-associated protein vta1"/>
    <property type="match status" value="1"/>
</dbReference>
<keyword evidence="7" id="KW-0653">Protein transport</keyword>
<organism evidence="12 13">
    <name type="scientific">Coptotermes formosanus</name>
    <name type="common">Formosan subterranean termite</name>
    <dbReference type="NCBI Taxonomy" id="36987"/>
    <lineage>
        <taxon>Eukaryota</taxon>
        <taxon>Metazoa</taxon>
        <taxon>Ecdysozoa</taxon>
        <taxon>Arthropoda</taxon>
        <taxon>Hexapoda</taxon>
        <taxon>Insecta</taxon>
        <taxon>Pterygota</taxon>
        <taxon>Neoptera</taxon>
        <taxon>Polyneoptera</taxon>
        <taxon>Dictyoptera</taxon>
        <taxon>Blattodea</taxon>
        <taxon>Blattoidea</taxon>
        <taxon>Termitoidae</taxon>
        <taxon>Rhinotermitidae</taxon>
        <taxon>Coptotermes</taxon>
    </lineage>
</organism>
<sequence>MSVQLPSCPATLKAIQHYLNTAVEHDRRDPVVSYWCRLYALQTGLKIDRKSDDAKALLTSLMDWLETQKKALADNEAITHEVAAQAHIENYALKLFVYADSQDRAANFGKNVVKSFYTAGMLFDVLTTFGELSEDLVQNRKYAKWKAAYIHNCLKNGETPVPGPLEEEEGELDDGSLNEEGNSVPGSSGFQGGYRDAGTSGIGFVQPQKPPSDFDAPIPPISNTYVPPTTPSHTPSLPGGYSPFNPSPATFQAPTDGRMNSLPSTGNYSTNSAGNGNSSSEGGVKLNPEQMTKAQKYCKWAGSALNYDDIPTAITNLQKALKLLQTGQDG</sequence>
<comment type="caution">
    <text evidence="12">The sequence shown here is derived from an EMBL/GenBank/DDBJ whole genome shotgun (WGS) entry which is preliminary data.</text>
</comment>
<evidence type="ECO:0000256" key="2">
    <source>
        <dbReference type="ARBA" id="ARBA00004496"/>
    </source>
</evidence>
<dbReference type="Proteomes" id="UP000502823">
    <property type="component" value="Unassembled WGS sequence"/>
</dbReference>
<evidence type="ECO:0000313" key="12">
    <source>
        <dbReference type="EMBL" id="GFG30396.1"/>
    </source>
</evidence>
<evidence type="ECO:0008006" key="14">
    <source>
        <dbReference type="Google" id="ProtNLM"/>
    </source>
</evidence>
<evidence type="ECO:0000259" key="10">
    <source>
        <dbReference type="Pfam" id="PF04652"/>
    </source>
</evidence>
<dbReference type="EMBL" id="BLKM01000214">
    <property type="protein sequence ID" value="GFG30396.1"/>
    <property type="molecule type" value="Genomic_DNA"/>
</dbReference>
<feature type="compositionally biased region" description="Low complexity" evidence="9">
    <location>
        <begin position="264"/>
        <end position="283"/>
    </location>
</feature>
<evidence type="ECO:0000256" key="5">
    <source>
        <dbReference type="ARBA" id="ARBA00022490"/>
    </source>
</evidence>
<keyword evidence="6" id="KW-0967">Endosome</keyword>
<evidence type="ECO:0000256" key="9">
    <source>
        <dbReference type="SAM" id="MobiDB-lite"/>
    </source>
</evidence>
<dbReference type="InterPro" id="IPR023175">
    <property type="entry name" value="Vta1/CALS_N_sf"/>
</dbReference>
<evidence type="ECO:0000256" key="7">
    <source>
        <dbReference type="ARBA" id="ARBA00022927"/>
    </source>
</evidence>
<feature type="compositionally biased region" description="Acidic residues" evidence="9">
    <location>
        <begin position="165"/>
        <end position="177"/>
    </location>
</feature>
<evidence type="ECO:0000256" key="1">
    <source>
        <dbReference type="ARBA" id="ARBA00004481"/>
    </source>
</evidence>
<keyword evidence="8" id="KW-0472">Membrane</keyword>
<dbReference type="GO" id="GO:0015031">
    <property type="term" value="P:protein transport"/>
    <property type="evidence" value="ECO:0007669"/>
    <property type="project" value="UniProtKB-KW"/>
</dbReference>
<dbReference type="InterPro" id="IPR041212">
    <property type="entry name" value="Vta1_C"/>
</dbReference>
<keyword evidence="13" id="KW-1185">Reference proteome</keyword>
<evidence type="ECO:0000256" key="3">
    <source>
        <dbReference type="ARBA" id="ARBA00007895"/>
    </source>
</evidence>
<dbReference type="PANTHER" id="PTHR46009:SF1">
    <property type="entry name" value="VACUOLAR PROTEIN SORTING-ASSOCIATED PROTEIN VTA1 HOMOLOG"/>
    <property type="match status" value="1"/>
</dbReference>
<evidence type="ECO:0000256" key="6">
    <source>
        <dbReference type="ARBA" id="ARBA00022753"/>
    </source>
</evidence>
<feature type="domain" description="Vta1 C-terminal" evidence="11">
    <location>
        <begin position="288"/>
        <end position="325"/>
    </location>
</feature>
<evidence type="ECO:0000256" key="8">
    <source>
        <dbReference type="ARBA" id="ARBA00023136"/>
    </source>
</evidence>
<dbReference type="Pfam" id="PF04652">
    <property type="entry name" value="Vta1"/>
    <property type="match status" value="1"/>
</dbReference>
<dbReference type="Gene3D" id="1.20.5.420">
    <property type="entry name" value="Immunoglobulin FC, subunit C"/>
    <property type="match status" value="1"/>
</dbReference>
<accession>A0A6L2PDB1</accession>
<dbReference type="GO" id="GO:0032511">
    <property type="term" value="P:late endosome to vacuole transport via multivesicular body sorting pathway"/>
    <property type="evidence" value="ECO:0007669"/>
    <property type="project" value="InterPro"/>
</dbReference>
<comment type="subcellular location">
    <subcellularLocation>
        <location evidence="2">Cytoplasm</location>
    </subcellularLocation>
    <subcellularLocation>
        <location evidence="1">Endosome membrane</location>
        <topology evidence="1">Peripheral membrane protein</topology>
    </subcellularLocation>
</comment>
<protein>
    <recommendedName>
        <fullName evidence="14">Vta1/callose synthase N-terminal domain-containing protein</fullName>
    </recommendedName>
</protein>
<feature type="domain" description="Vta1/callose synthase N-terminal" evidence="10">
    <location>
        <begin position="15"/>
        <end position="156"/>
    </location>
</feature>
<gene>
    <name evidence="12" type="ORF">Cfor_05849</name>
</gene>
<keyword evidence="4" id="KW-0813">Transport</keyword>
<evidence type="ECO:0000259" key="11">
    <source>
        <dbReference type="Pfam" id="PF18097"/>
    </source>
</evidence>
<dbReference type="FunFam" id="1.20.5.420:FF:000001">
    <property type="entry name" value="Vacuolar protein sorting-associated protein VTA1 homolog"/>
    <property type="match status" value="1"/>
</dbReference>
<dbReference type="InterPro" id="IPR044538">
    <property type="entry name" value="Vta1-like"/>
</dbReference>
<keyword evidence="5" id="KW-0963">Cytoplasm</keyword>
<dbReference type="Pfam" id="PF18097">
    <property type="entry name" value="Vta1_C"/>
    <property type="match status" value="1"/>
</dbReference>
<dbReference type="GO" id="GO:0005771">
    <property type="term" value="C:multivesicular body"/>
    <property type="evidence" value="ECO:0007669"/>
    <property type="project" value="TreeGrafter"/>
</dbReference>
<dbReference type="AlphaFoldDB" id="A0A6L2PDB1"/>